<accession>A0A0N9YJK5</accession>
<evidence type="ECO:0000313" key="2">
    <source>
        <dbReference type="EMBL" id="ALI29770.1"/>
    </source>
</evidence>
<reference evidence="2 3" key="1">
    <citation type="journal article" date="2015" name="MBio">
        <title>Enzymatic Degradation of Phenazines Can Generate Energy and Protect Sensitive Organisms from Toxicity.</title>
        <authorList>
            <person name="Costa K.C."/>
            <person name="Bergkessel M."/>
            <person name="Saunders S."/>
            <person name="Korlach J."/>
            <person name="Newman D.K."/>
        </authorList>
    </citation>
    <scope>NUCLEOTIDE SEQUENCE [LARGE SCALE GENOMIC DNA]</scope>
    <source>
        <strain evidence="2 3">CT6</strain>
    </source>
</reference>
<proteinExistence type="predicted"/>
<dbReference type="RefSeq" id="WP_054603829.1">
    <property type="nucleotide sequence ID" value="NZ_CP011269.1"/>
</dbReference>
<dbReference type="EMBL" id="CP011269">
    <property type="protein sequence ID" value="ALI29770.1"/>
    <property type="molecule type" value="Genomic_DNA"/>
</dbReference>
<name>A0A0N9YJK5_MYCFO</name>
<dbReference type="PATRIC" id="fig|1766.6.peg.5952"/>
<keyword evidence="3" id="KW-1185">Reference proteome</keyword>
<feature type="transmembrane region" description="Helical" evidence="1">
    <location>
        <begin position="59"/>
        <end position="80"/>
    </location>
</feature>
<evidence type="ECO:0000256" key="1">
    <source>
        <dbReference type="SAM" id="Phobius"/>
    </source>
</evidence>
<dbReference type="STRING" id="1766.XA26_59870"/>
<keyword evidence="1" id="KW-0812">Transmembrane</keyword>
<feature type="transmembrane region" description="Helical" evidence="1">
    <location>
        <begin position="6"/>
        <end position="25"/>
    </location>
</feature>
<gene>
    <name evidence="2" type="ORF">XA26_59870</name>
</gene>
<dbReference type="AlphaFoldDB" id="A0A0N9YJK5"/>
<protein>
    <submittedName>
        <fullName evidence="2">von Willebrand factor type A domain protein</fullName>
    </submittedName>
</protein>
<keyword evidence="1" id="KW-1133">Transmembrane helix</keyword>
<organism evidence="2 3">
    <name type="scientific">Mycolicibacterium fortuitum</name>
    <name type="common">Mycobacterium fortuitum</name>
    <dbReference type="NCBI Taxonomy" id="1766"/>
    <lineage>
        <taxon>Bacteria</taxon>
        <taxon>Bacillati</taxon>
        <taxon>Actinomycetota</taxon>
        <taxon>Actinomycetes</taxon>
        <taxon>Mycobacteriales</taxon>
        <taxon>Mycobacteriaceae</taxon>
        <taxon>Mycolicibacterium</taxon>
    </lineage>
</organism>
<sequence>MDLIWWAVAAAGCLALAGCVGLALLPKESVGPDEFVPLANTRRLTRLPEYVRAARRRTVSAVVAMLTLTIAFAASALIAARPTGLPSWSRANQVATPEDIMVCVGGPLTDPAVGATLRYFADRVGSFGTERVGLTSANRRVIPLTRDYQYAAAQFAAFAQREGSRPFVAPVSYIDYAASVEDVLAMCLTGFPSFSEPSAQRRSIIYVGPESLPRPGEVAPLFGTDRLRDLAVTADVQVNAITPGSGDGIAADLARGTGGRWFSDAADVDAHLTEIRDHPPRAGSTGESADVRSAETPGIPVLVALLAIAVLWWWPAVMRR</sequence>
<dbReference type="KEGG" id="mft:XA26_59870"/>
<feature type="transmembrane region" description="Helical" evidence="1">
    <location>
        <begin position="298"/>
        <end position="317"/>
    </location>
</feature>
<keyword evidence="1" id="KW-0472">Membrane</keyword>
<evidence type="ECO:0000313" key="3">
    <source>
        <dbReference type="Proteomes" id="UP000057134"/>
    </source>
</evidence>
<dbReference type="Proteomes" id="UP000057134">
    <property type="component" value="Chromosome"/>
</dbReference>